<sequence>MIGLDTNALVRLVIKDDAEQAELIRATVRGIVAEGKRCFINRIALVEFVWVVESVYDQPRAEISRFIEAFLENDDLCIEDRDAAQCALSRYRDNRADFSDALIGLRNRDAGCATTLTFDRKAARLPEFQILS</sequence>
<evidence type="ECO:0000259" key="1">
    <source>
        <dbReference type="Pfam" id="PF01850"/>
    </source>
</evidence>
<protein>
    <recommendedName>
        <fullName evidence="1">PIN domain-containing protein</fullName>
    </recommendedName>
</protein>
<dbReference type="AlphaFoldDB" id="A0A2K1G2A5"/>
<dbReference type="InterPro" id="IPR029060">
    <property type="entry name" value="PIN-like_dom_sf"/>
</dbReference>
<reference evidence="2 3" key="1">
    <citation type="submission" date="2018-01" db="EMBL/GenBank/DDBJ databases">
        <title>Whole genome sequence of Azospirillum brasilense REC3 isolated from strawberry roots.</title>
        <authorList>
            <person name="Fontana C.A."/>
            <person name="Salazar S.M."/>
            <person name="Bassi D."/>
            <person name="Puglisi E."/>
            <person name="Lovaisa N.C."/>
            <person name="Toffoli L.M."/>
            <person name="Pedraza R."/>
            <person name="Cocconcelli P.S."/>
        </authorList>
    </citation>
    <scope>NUCLEOTIDE SEQUENCE [LARGE SCALE GENOMIC DNA]</scope>
    <source>
        <strain evidence="2 3">REC3</strain>
    </source>
</reference>
<name>A0A2K1G2A5_9PROT</name>
<accession>A0A2K1G2A5</accession>
<dbReference type="Proteomes" id="UP000236268">
    <property type="component" value="Unassembled WGS sequence"/>
</dbReference>
<feature type="domain" description="PIN" evidence="1">
    <location>
        <begin position="4"/>
        <end position="125"/>
    </location>
</feature>
<proteinExistence type="predicted"/>
<organism evidence="2 3">
    <name type="scientific">Azospirillum argentinense</name>
    <dbReference type="NCBI Taxonomy" id="2970906"/>
    <lineage>
        <taxon>Bacteria</taxon>
        <taxon>Pseudomonadati</taxon>
        <taxon>Pseudomonadota</taxon>
        <taxon>Alphaproteobacteria</taxon>
        <taxon>Rhodospirillales</taxon>
        <taxon>Azospirillaceae</taxon>
        <taxon>Azospirillum</taxon>
    </lineage>
</organism>
<dbReference type="SUPFAM" id="SSF88723">
    <property type="entry name" value="PIN domain-like"/>
    <property type="match status" value="1"/>
</dbReference>
<dbReference type="EMBL" id="POWG01000009">
    <property type="protein sequence ID" value="PNQ98926.1"/>
    <property type="molecule type" value="Genomic_DNA"/>
</dbReference>
<dbReference type="Pfam" id="PF01850">
    <property type="entry name" value="PIN"/>
    <property type="match status" value="1"/>
</dbReference>
<dbReference type="InterPro" id="IPR002716">
    <property type="entry name" value="PIN_dom"/>
</dbReference>
<dbReference type="Gene3D" id="3.40.50.1010">
    <property type="entry name" value="5'-nuclease"/>
    <property type="match status" value="1"/>
</dbReference>
<evidence type="ECO:0000313" key="3">
    <source>
        <dbReference type="Proteomes" id="UP000236268"/>
    </source>
</evidence>
<comment type="caution">
    <text evidence="2">The sequence shown here is derived from an EMBL/GenBank/DDBJ whole genome shotgun (WGS) entry which is preliminary data.</text>
</comment>
<evidence type="ECO:0000313" key="2">
    <source>
        <dbReference type="EMBL" id="PNQ98926.1"/>
    </source>
</evidence>
<gene>
    <name evidence="2" type="ORF">C1S70_10660</name>
</gene>
<dbReference type="CDD" id="cd18683">
    <property type="entry name" value="PIN_VapC-like"/>
    <property type="match status" value="1"/>
</dbReference>
<dbReference type="RefSeq" id="WP_103039793.1">
    <property type="nucleotide sequence ID" value="NZ_POWG01000009.1"/>
</dbReference>